<evidence type="ECO:0000313" key="2">
    <source>
        <dbReference type="Proteomes" id="UP000184420"/>
    </source>
</evidence>
<dbReference type="Gene3D" id="3.40.50.1820">
    <property type="entry name" value="alpha/beta hydrolase"/>
    <property type="match status" value="1"/>
</dbReference>
<dbReference type="STRING" id="1419482.SAMN05444266_104130"/>
<sequence>MPLIAIIRRVPYLGSLIPNYMKAYTPLTYIIALLFGGIAANAQIRHQEISPAATSPSQVMVHTHHLVYEPAKNNKHQLFIMIPGTNGKAADFKRFDSSFAAMGYFVITPDYMNKVVTTVCSTSEDSTCFNNFREEIMFGTPVSDKVQVDSANSLVQRITTLLNYLAKQQPKQWKQFVINGKPRWEHIIVGGHSQGAGHAAYFGKRFPMAGVLLFSGPQDYLQQFHRPASWQLQVGQTPASKIYAFLHLQDPFNYNYQIQDVTAVNQQQLTDTTMVQPNSAVGSHHRIFVTDIDKKDKHGSTLGTEFTEVWKVMITNAAKR</sequence>
<dbReference type="AlphaFoldDB" id="A0A1M7BZW2"/>
<dbReference type="NCBIfam" id="NF047580">
    <property type="entry name" value="BPSS1187_fam"/>
    <property type="match status" value="1"/>
</dbReference>
<dbReference type="EMBL" id="FRBL01000004">
    <property type="protein sequence ID" value="SHL60129.1"/>
    <property type="molecule type" value="Genomic_DNA"/>
</dbReference>
<protein>
    <recommendedName>
        <fullName evidence="3">Chlorophyllase enzyme</fullName>
    </recommendedName>
</protein>
<dbReference type="InterPro" id="IPR029058">
    <property type="entry name" value="AB_hydrolase_fold"/>
</dbReference>
<dbReference type="SUPFAM" id="SSF53474">
    <property type="entry name" value="alpha/beta-Hydrolases"/>
    <property type="match status" value="1"/>
</dbReference>
<reference evidence="1 2" key="1">
    <citation type="submission" date="2016-11" db="EMBL/GenBank/DDBJ databases">
        <authorList>
            <person name="Jaros S."/>
            <person name="Januszkiewicz K."/>
            <person name="Wedrychowicz H."/>
        </authorList>
    </citation>
    <scope>NUCLEOTIDE SEQUENCE [LARGE SCALE GENOMIC DNA]</scope>
    <source>
        <strain evidence="1 2">DSM 27406</strain>
    </source>
</reference>
<name>A0A1M7BZW2_9BACT</name>
<organism evidence="1 2">
    <name type="scientific">Chitinophaga jiangningensis</name>
    <dbReference type="NCBI Taxonomy" id="1419482"/>
    <lineage>
        <taxon>Bacteria</taxon>
        <taxon>Pseudomonadati</taxon>
        <taxon>Bacteroidota</taxon>
        <taxon>Chitinophagia</taxon>
        <taxon>Chitinophagales</taxon>
        <taxon>Chitinophagaceae</taxon>
        <taxon>Chitinophaga</taxon>
    </lineage>
</organism>
<keyword evidence="2" id="KW-1185">Reference proteome</keyword>
<dbReference type="InterPro" id="IPR058180">
    <property type="entry name" value="BPSS1187-like"/>
</dbReference>
<gene>
    <name evidence="1" type="ORF">SAMN05444266_104130</name>
</gene>
<evidence type="ECO:0000313" key="1">
    <source>
        <dbReference type="EMBL" id="SHL60129.1"/>
    </source>
</evidence>
<evidence type="ECO:0008006" key="3">
    <source>
        <dbReference type="Google" id="ProtNLM"/>
    </source>
</evidence>
<dbReference type="Proteomes" id="UP000184420">
    <property type="component" value="Unassembled WGS sequence"/>
</dbReference>
<accession>A0A1M7BZW2</accession>
<proteinExistence type="predicted"/>